<dbReference type="InterPro" id="IPR005495">
    <property type="entry name" value="LptG/LptF_permease"/>
</dbReference>
<comment type="function">
    <text evidence="1">Part of the ABC transporter complex LptBFG involved in the translocation of lipopolysaccharide (LPS) from the inner membrane to the outer membrane.</text>
</comment>
<evidence type="ECO:0000256" key="9">
    <source>
        <dbReference type="SAM" id="Phobius"/>
    </source>
</evidence>
<organism evidence="10 11">
    <name type="scientific">Echinimonas agarilytica</name>
    <dbReference type="NCBI Taxonomy" id="1215918"/>
    <lineage>
        <taxon>Bacteria</taxon>
        <taxon>Pseudomonadati</taxon>
        <taxon>Pseudomonadota</taxon>
        <taxon>Gammaproteobacteria</taxon>
        <taxon>Alteromonadales</taxon>
        <taxon>Echinimonadaceae</taxon>
        <taxon>Echinimonas</taxon>
    </lineage>
</organism>
<dbReference type="InterPro" id="IPR030923">
    <property type="entry name" value="LptG"/>
</dbReference>
<keyword evidence="7 9" id="KW-0472">Membrane</keyword>
<sequence>MLSIVDRHIGKTLLTTTSLVLLVLMGLSSLLKYIEQLKRVGRGSYDLIDAAIYVMFSMPRDLEVFFPICALLGALIGLGMLASNSELVVMQASGLSKLNIVSSVMKTAIPLALIVMALGEWIVPASESTAKQLKSAAISEGAILSSKAGTWAKDGDSFVYIGSVLASDQLHNVTIYDFDDMNKLSHVAYIKDANYINRRWVTNGVHDTYLFDDGVRTQFTEQSEWHSTLTPSKLSVVSMKPEALPISGLLDYIDYLEAGKQDPTRYQLAMWRKAMQPLAIATMMLLALSFIFGPLRTMTMGARIVLGVAAGFSFHMADQLFGPMSVVFNVPPIIAAALPSLIFLFFSVQILRRA</sequence>
<evidence type="ECO:0000256" key="4">
    <source>
        <dbReference type="ARBA" id="ARBA00022475"/>
    </source>
</evidence>
<reference evidence="10 11" key="1">
    <citation type="journal article" date="2013" name="Antonie Van Leeuwenhoek">
        <title>Echinimonas agarilytica gen. nov., sp. nov., a new gammaproteobacterium isolated from the sea urchin Strongylocentrotus intermedius.</title>
        <authorList>
            <person name="Nedashkovskaya O.I."/>
            <person name="Stenkova A.M."/>
            <person name="Zhukova N.V."/>
            <person name="Van Trappen S."/>
            <person name="Lee J.S."/>
            <person name="Kim S.B."/>
        </authorList>
    </citation>
    <scope>NUCLEOTIDE SEQUENCE [LARGE SCALE GENOMIC DNA]</scope>
    <source>
        <strain evidence="10 11">KMM 6351</strain>
    </source>
</reference>
<comment type="caution">
    <text evidence="10">The sequence shown here is derived from an EMBL/GenBank/DDBJ whole genome shotgun (WGS) entry which is preliminary data.</text>
</comment>
<evidence type="ECO:0000256" key="5">
    <source>
        <dbReference type="ARBA" id="ARBA00022692"/>
    </source>
</evidence>
<protein>
    <submittedName>
        <fullName evidence="10">LPS export ABC transporter permease LptG</fullName>
    </submittedName>
</protein>
<comment type="similarity">
    <text evidence="3">Belongs to the LptF/LptG family.</text>
</comment>
<comment type="subunit">
    <text evidence="8">Component of the lipopolysaccharide transport and assembly complex. The LptBFG transporter is composed of two ATP-binding proteins (LptB) and two transmembrane proteins (LptF and LptG).</text>
</comment>
<dbReference type="EMBL" id="JAMQGP010000006">
    <property type="protein sequence ID" value="MCM2680416.1"/>
    <property type="molecule type" value="Genomic_DNA"/>
</dbReference>
<dbReference type="GO" id="GO:0043190">
    <property type="term" value="C:ATP-binding cassette (ABC) transporter complex"/>
    <property type="evidence" value="ECO:0007669"/>
    <property type="project" value="InterPro"/>
</dbReference>
<feature type="transmembrane region" description="Helical" evidence="9">
    <location>
        <begin position="333"/>
        <end position="351"/>
    </location>
</feature>
<keyword evidence="4" id="KW-1003">Cell membrane</keyword>
<feature type="transmembrane region" description="Helical" evidence="9">
    <location>
        <begin position="12"/>
        <end position="34"/>
    </location>
</feature>
<evidence type="ECO:0000313" key="11">
    <source>
        <dbReference type="Proteomes" id="UP001165393"/>
    </source>
</evidence>
<dbReference type="GO" id="GO:0055085">
    <property type="term" value="P:transmembrane transport"/>
    <property type="evidence" value="ECO:0007669"/>
    <property type="project" value="InterPro"/>
</dbReference>
<evidence type="ECO:0000256" key="8">
    <source>
        <dbReference type="ARBA" id="ARBA00026081"/>
    </source>
</evidence>
<gene>
    <name evidence="10" type="primary">lptG</name>
    <name evidence="10" type="ORF">NAF29_12135</name>
</gene>
<evidence type="ECO:0000256" key="1">
    <source>
        <dbReference type="ARBA" id="ARBA00002265"/>
    </source>
</evidence>
<comment type="subcellular location">
    <subcellularLocation>
        <location evidence="2">Cell membrane</location>
        <topology evidence="2">Multi-pass membrane protein</topology>
    </subcellularLocation>
</comment>
<feature type="transmembrane region" description="Helical" evidence="9">
    <location>
        <begin position="104"/>
        <end position="123"/>
    </location>
</feature>
<evidence type="ECO:0000256" key="3">
    <source>
        <dbReference type="ARBA" id="ARBA00007725"/>
    </source>
</evidence>
<dbReference type="Pfam" id="PF03739">
    <property type="entry name" value="LptF_LptG"/>
    <property type="match status" value="1"/>
</dbReference>
<evidence type="ECO:0000256" key="2">
    <source>
        <dbReference type="ARBA" id="ARBA00004651"/>
    </source>
</evidence>
<keyword evidence="5 9" id="KW-0812">Transmembrane</keyword>
<evidence type="ECO:0000313" key="10">
    <source>
        <dbReference type="EMBL" id="MCM2680416.1"/>
    </source>
</evidence>
<feature type="transmembrane region" description="Helical" evidence="9">
    <location>
        <begin position="274"/>
        <end position="292"/>
    </location>
</feature>
<keyword evidence="6 9" id="KW-1133">Transmembrane helix</keyword>
<evidence type="ECO:0000256" key="7">
    <source>
        <dbReference type="ARBA" id="ARBA00023136"/>
    </source>
</evidence>
<dbReference type="PANTHER" id="PTHR33529:SF2">
    <property type="entry name" value="LIPOPOLYSACCHARIDE EXPORT SYSTEM PERMEASE PROTEIN LPTG"/>
    <property type="match status" value="1"/>
</dbReference>
<dbReference type="GO" id="GO:0015920">
    <property type="term" value="P:lipopolysaccharide transport"/>
    <property type="evidence" value="ECO:0007669"/>
    <property type="project" value="TreeGrafter"/>
</dbReference>
<accession>A0AA41W7W4</accession>
<dbReference type="NCBIfam" id="TIGR04408">
    <property type="entry name" value="LptG_lptG"/>
    <property type="match status" value="1"/>
</dbReference>
<name>A0AA41W7W4_9GAMM</name>
<feature type="transmembrane region" description="Helical" evidence="9">
    <location>
        <begin position="64"/>
        <end position="83"/>
    </location>
</feature>
<dbReference type="AlphaFoldDB" id="A0AA41W7W4"/>
<dbReference type="PANTHER" id="PTHR33529">
    <property type="entry name" value="SLR0882 PROTEIN-RELATED"/>
    <property type="match status" value="1"/>
</dbReference>
<proteinExistence type="inferred from homology"/>
<dbReference type="Proteomes" id="UP001165393">
    <property type="component" value="Unassembled WGS sequence"/>
</dbReference>
<evidence type="ECO:0000256" key="6">
    <source>
        <dbReference type="ARBA" id="ARBA00022989"/>
    </source>
</evidence>
<keyword evidence="11" id="KW-1185">Reference proteome</keyword>